<organism evidence="3 4">
    <name type="scientific">Halobacillus seohaensis</name>
    <dbReference type="NCBI Taxonomy" id="447421"/>
    <lineage>
        <taxon>Bacteria</taxon>
        <taxon>Bacillati</taxon>
        <taxon>Bacillota</taxon>
        <taxon>Bacilli</taxon>
        <taxon>Bacillales</taxon>
        <taxon>Bacillaceae</taxon>
        <taxon>Halobacillus</taxon>
    </lineage>
</organism>
<name>A0ABW2EF21_9BACI</name>
<sequence length="192" mass="22233">MNKRVLFILFLTLLIAITAFNIYAQRTASNDDLQADIQQLQEENQQVAEEKNELKQTLNQQDPAEIQAYHNALIKQVSEFVETAFVQNKGTYQERKEKAKKIMSEDLLDIFFPTDTYKGETKASVGNIEVFIKTGHLSSNRATVLVRLDHTLHSSQNNQKQVSPVFIEVKAQRQEDHWMMTEFTEVMKERDP</sequence>
<keyword evidence="2" id="KW-0732">Signal</keyword>
<evidence type="ECO:0000256" key="2">
    <source>
        <dbReference type="SAM" id="SignalP"/>
    </source>
</evidence>
<gene>
    <name evidence="3" type="ORF">ACFQIC_02915</name>
</gene>
<accession>A0ABW2EF21</accession>
<feature type="coiled-coil region" evidence="1">
    <location>
        <begin position="23"/>
        <end position="60"/>
    </location>
</feature>
<proteinExistence type="predicted"/>
<reference evidence="4" key="1">
    <citation type="journal article" date="2019" name="Int. J. Syst. Evol. Microbiol.">
        <title>The Global Catalogue of Microorganisms (GCM) 10K type strain sequencing project: providing services to taxonomists for standard genome sequencing and annotation.</title>
        <authorList>
            <consortium name="The Broad Institute Genomics Platform"/>
            <consortium name="The Broad Institute Genome Sequencing Center for Infectious Disease"/>
            <person name="Wu L."/>
            <person name="Ma J."/>
        </authorList>
    </citation>
    <scope>NUCLEOTIDE SEQUENCE [LARGE SCALE GENOMIC DNA]</scope>
    <source>
        <strain evidence="4">CGMCC 4.1621</strain>
    </source>
</reference>
<evidence type="ECO:0000313" key="4">
    <source>
        <dbReference type="Proteomes" id="UP001596410"/>
    </source>
</evidence>
<feature type="signal peptide" evidence="2">
    <location>
        <begin position="1"/>
        <end position="24"/>
    </location>
</feature>
<dbReference type="Proteomes" id="UP001596410">
    <property type="component" value="Unassembled WGS sequence"/>
</dbReference>
<evidence type="ECO:0008006" key="5">
    <source>
        <dbReference type="Google" id="ProtNLM"/>
    </source>
</evidence>
<evidence type="ECO:0000313" key="3">
    <source>
        <dbReference type="EMBL" id="MFC7060822.1"/>
    </source>
</evidence>
<dbReference type="RefSeq" id="WP_204707698.1">
    <property type="nucleotide sequence ID" value="NZ_JBHSZV010000005.1"/>
</dbReference>
<comment type="caution">
    <text evidence="3">The sequence shown here is derived from an EMBL/GenBank/DDBJ whole genome shotgun (WGS) entry which is preliminary data.</text>
</comment>
<protein>
    <recommendedName>
        <fullName evidence="5">MerR family transcriptional regulator</fullName>
    </recommendedName>
</protein>
<feature type="chain" id="PRO_5046990275" description="MerR family transcriptional regulator" evidence="2">
    <location>
        <begin position="25"/>
        <end position="192"/>
    </location>
</feature>
<keyword evidence="1" id="KW-0175">Coiled coil</keyword>
<dbReference type="EMBL" id="JBHSZV010000005">
    <property type="protein sequence ID" value="MFC7060822.1"/>
    <property type="molecule type" value="Genomic_DNA"/>
</dbReference>
<evidence type="ECO:0000256" key="1">
    <source>
        <dbReference type="SAM" id="Coils"/>
    </source>
</evidence>
<keyword evidence="4" id="KW-1185">Reference proteome</keyword>